<dbReference type="AlphaFoldDB" id="R4PZ89"/>
<dbReference type="EMBL" id="CP005957">
    <property type="protein sequence ID" value="AGL62571.1"/>
    <property type="molecule type" value="Genomic_DNA"/>
</dbReference>
<organism evidence="2 3">
    <name type="scientific">Candidatus Saccharimonas aalborgensis</name>
    <dbReference type="NCBI Taxonomy" id="1332188"/>
    <lineage>
        <taxon>Bacteria</taxon>
        <taxon>Candidatus Saccharimonadota</taxon>
        <taxon>Candidatus Saccharimonadia</taxon>
        <taxon>Candidatus Saccharimonadales</taxon>
        <taxon>Candidatus Saccharimonadaceae</taxon>
        <taxon>Candidatus Saccharimonas</taxon>
    </lineage>
</organism>
<dbReference type="STRING" id="1332188.L336_0869"/>
<dbReference type="KEGG" id="saal:L336_0869"/>
<dbReference type="InterPro" id="IPR008144">
    <property type="entry name" value="Guanylate_kin-like_dom"/>
</dbReference>
<feature type="domain" description="Guanylate kinase-like" evidence="1">
    <location>
        <begin position="33"/>
        <end position="216"/>
    </location>
</feature>
<dbReference type="Gene3D" id="3.40.50.300">
    <property type="entry name" value="P-loop containing nucleotide triphosphate hydrolases"/>
    <property type="match status" value="1"/>
</dbReference>
<reference evidence="2 3" key="1">
    <citation type="journal article" date="2013" name="Nat. Biotechnol.">
        <title>Genome sequences of rare, uncultured bacteria obtained by differential coverage binning of multiple metagenomes.</title>
        <authorList>
            <person name="Albertsen M."/>
            <person name="Hugenholtz P."/>
            <person name="Skarshewski A."/>
            <person name="Nielsen K.L."/>
            <person name="Tyson G.W."/>
            <person name="Nielsen P.H."/>
        </authorList>
    </citation>
    <scope>NUCLEOTIDE SEQUENCE [LARGE SCALE GENOMIC DNA]</scope>
    <source>
        <strain evidence="2">TM71</strain>
    </source>
</reference>
<dbReference type="OrthoDB" id="9878814at2"/>
<evidence type="ECO:0000259" key="1">
    <source>
        <dbReference type="PROSITE" id="PS50052"/>
    </source>
</evidence>
<accession>R4PZ89</accession>
<dbReference type="PROSITE" id="PS50052">
    <property type="entry name" value="GUANYLATE_KINASE_2"/>
    <property type="match status" value="1"/>
</dbReference>
<gene>
    <name evidence="2" type="ORF">L336_0869</name>
</gene>
<proteinExistence type="predicted"/>
<dbReference type="InterPro" id="IPR027417">
    <property type="entry name" value="P-loop_NTPase"/>
</dbReference>
<protein>
    <recommendedName>
        <fullName evidence="1">Guanylate kinase-like domain-containing protein</fullName>
    </recommendedName>
</protein>
<dbReference type="Proteomes" id="UP000013893">
    <property type="component" value="Chromosome"/>
</dbReference>
<dbReference type="SUPFAM" id="SSF52540">
    <property type="entry name" value="P-loop containing nucleoside triphosphate hydrolases"/>
    <property type="match status" value="1"/>
</dbReference>
<evidence type="ECO:0000313" key="2">
    <source>
        <dbReference type="EMBL" id="AGL62571.1"/>
    </source>
</evidence>
<evidence type="ECO:0000313" key="3">
    <source>
        <dbReference type="Proteomes" id="UP000013893"/>
    </source>
</evidence>
<name>R4PZ89_9BACT</name>
<dbReference type="HOGENOM" id="CLU_1159455_0_0_0"/>
<sequence>MLSASITQRFERAKASQPEYRPNSRVSAELGTKSLIGIIGPCSVGKNYVIDHLTDNDSRFRSVRSISTREPRPDDTPDTMQLFAKTDEGIGELVTLIEEGRAVSYVIHPTTGELYGTLDTSYPGEFNLLPMLSNSTDMYRRLPFRDVRLIGLVAPPDAWESWFNRRHFESAEDRAKRLAEGAQSLDWLLANTDASIICNQPDNPDYAASAIKTVVEQRFVLRDEQTAEQLLSKINALRW</sequence>
<keyword evidence="3" id="KW-1185">Reference proteome</keyword>
<dbReference type="RefSeq" id="WP_015642021.1">
    <property type="nucleotide sequence ID" value="NC_021219.1"/>
</dbReference>